<protein>
    <recommendedName>
        <fullName evidence="9">Membrane fusion protein (MFP) family protein</fullName>
    </recommendedName>
</protein>
<feature type="domain" description="AprE-like long alpha-helical hairpin" evidence="11">
    <location>
        <begin position="95"/>
        <end position="280"/>
    </location>
</feature>
<keyword evidence="6 9" id="KW-0812">Transmembrane</keyword>
<evidence type="ECO:0000256" key="3">
    <source>
        <dbReference type="ARBA" id="ARBA00022448"/>
    </source>
</evidence>
<evidence type="ECO:0000256" key="10">
    <source>
        <dbReference type="SAM" id="Coils"/>
    </source>
</evidence>
<evidence type="ECO:0000256" key="6">
    <source>
        <dbReference type="ARBA" id="ARBA00022692"/>
    </source>
</evidence>
<comment type="similarity">
    <text evidence="2 9">Belongs to the membrane fusion protein (MFP) (TC 8.A.1) family.</text>
</comment>
<evidence type="ECO:0000313" key="14">
    <source>
        <dbReference type="Proteomes" id="UP000256845"/>
    </source>
</evidence>
<evidence type="ECO:0000313" key="13">
    <source>
        <dbReference type="EMBL" id="RED43348.1"/>
    </source>
</evidence>
<dbReference type="PANTHER" id="PTHR30386">
    <property type="entry name" value="MEMBRANE FUSION SUBUNIT OF EMRAB-TOLC MULTIDRUG EFFLUX PUMP"/>
    <property type="match status" value="1"/>
</dbReference>
<dbReference type="Pfam" id="PF25994">
    <property type="entry name" value="HH_AprE"/>
    <property type="match status" value="1"/>
</dbReference>
<evidence type="ECO:0000259" key="12">
    <source>
        <dbReference type="Pfam" id="PF26002"/>
    </source>
</evidence>
<keyword evidence="14" id="KW-1185">Reference proteome</keyword>
<dbReference type="PRINTS" id="PR01490">
    <property type="entry name" value="RTXTOXIND"/>
</dbReference>
<dbReference type="InterPro" id="IPR050739">
    <property type="entry name" value="MFP"/>
</dbReference>
<dbReference type="NCBIfam" id="TIGR01843">
    <property type="entry name" value="type_I_hlyD"/>
    <property type="match status" value="1"/>
</dbReference>
<dbReference type="Gene3D" id="2.40.50.100">
    <property type="match status" value="1"/>
</dbReference>
<proteinExistence type="inferred from homology"/>
<feature type="transmembrane region" description="Helical" evidence="9">
    <location>
        <begin position="20"/>
        <end position="40"/>
    </location>
</feature>
<evidence type="ECO:0000256" key="4">
    <source>
        <dbReference type="ARBA" id="ARBA00022475"/>
    </source>
</evidence>
<keyword evidence="7 9" id="KW-1133">Transmembrane helix</keyword>
<keyword evidence="3 9" id="KW-0813">Transport</keyword>
<comment type="subcellular location">
    <subcellularLocation>
        <location evidence="1 9">Cell inner membrane</location>
        <topology evidence="1 9">Single-pass membrane protein</topology>
    </subcellularLocation>
</comment>
<keyword evidence="5 9" id="KW-0997">Cell inner membrane</keyword>
<dbReference type="GO" id="GO:0015031">
    <property type="term" value="P:protein transport"/>
    <property type="evidence" value="ECO:0007669"/>
    <property type="project" value="InterPro"/>
</dbReference>
<keyword evidence="4 9" id="KW-1003">Cell membrane</keyword>
<gene>
    <name evidence="13" type="ORF">DFP90_1246</name>
</gene>
<dbReference type="Pfam" id="PF26002">
    <property type="entry name" value="Beta-barrel_AprE"/>
    <property type="match status" value="1"/>
</dbReference>
<name>A0A3D9H1H7_9PROT</name>
<evidence type="ECO:0000259" key="11">
    <source>
        <dbReference type="Pfam" id="PF25994"/>
    </source>
</evidence>
<dbReference type="Gene3D" id="2.40.30.170">
    <property type="match status" value="1"/>
</dbReference>
<dbReference type="Proteomes" id="UP000256845">
    <property type="component" value="Unassembled WGS sequence"/>
</dbReference>
<evidence type="ECO:0000256" key="2">
    <source>
        <dbReference type="ARBA" id="ARBA00009477"/>
    </source>
</evidence>
<evidence type="ECO:0000256" key="5">
    <source>
        <dbReference type="ARBA" id="ARBA00022519"/>
    </source>
</evidence>
<evidence type="ECO:0000256" key="7">
    <source>
        <dbReference type="ARBA" id="ARBA00022989"/>
    </source>
</evidence>
<comment type="caution">
    <text evidence="13">The sequence shown here is derived from an EMBL/GenBank/DDBJ whole genome shotgun (WGS) entry which is preliminary data.</text>
</comment>
<dbReference type="EMBL" id="QRDW01000024">
    <property type="protein sequence ID" value="RED43348.1"/>
    <property type="molecule type" value="Genomic_DNA"/>
</dbReference>
<reference evidence="13 14" key="1">
    <citation type="submission" date="2018-07" db="EMBL/GenBank/DDBJ databases">
        <title>Genomic Encyclopedia of Type Strains, Phase III (KMG-III): the genomes of soil and plant-associated and newly described type strains.</title>
        <authorList>
            <person name="Whitman W."/>
        </authorList>
    </citation>
    <scope>NUCLEOTIDE SEQUENCE [LARGE SCALE GENOMIC DNA]</scope>
    <source>
        <strain evidence="13 14">CECT 8488</strain>
    </source>
</reference>
<evidence type="ECO:0000256" key="8">
    <source>
        <dbReference type="ARBA" id="ARBA00023136"/>
    </source>
</evidence>
<organism evidence="13 14">
    <name type="scientific">Aestuariispira insulae</name>
    <dbReference type="NCBI Taxonomy" id="1461337"/>
    <lineage>
        <taxon>Bacteria</taxon>
        <taxon>Pseudomonadati</taxon>
        <taxon>Pseudomonadota</taxon>
        <taxon>Alphaproteobacteria</taxon>
        <taxon>Rhodospirillales</taxon>
        <taxon>Kiloniellaceae</taxon>
        <taxon>Aestuariispira</taxon>
    </lineage>
</organism>
<evidence type="ECO:0000256" key="9">
    <source>
        <dbReference type="RuleBase" id="RU365093"/>
    </source>
</evidence>
<dbReference type="GO" id="GO:0005886">
    <property type="term" value="C:plasma membrane"/>
    <property type="evidence" value="ECO:0007669"/>
    <property type="project" value="UniProtKB-SubCell"/>
</dbReference>
<dbReference type="PANTHER" id="PTHR30386:SF17">
    <property type="entry name" value="ALKALINE PROTEASE SECRETION PROTEIN APRE"/>
    <property type="match status" value="1"/>
</dbReference>
<accession>A0A3D9H1H7</accession>
<feature type="coiled-coil region" evidence="10">
    <location>
        <begin position="151"/>
        <end position="199"/>
    </location>
</feature>
<dbReference type="InterPro" id="IPR058781">
    <property type="entry name" value="HH_AprE-like"/>
</dbReference>
<evidence type="ECO:0000256" key="1">
    <source>
        <dbReference type="ARBA" id="ARBA00004377"/>
    </source>
</evidence>
<dbReference type="InterPro" id="IPR058982">
    <property type="entry name" value="Beta-barrel_AprE"/>
</dbReference>
<dbReference type="AlphaFoldDB" id="A0A3D9H1H7"/>
<sequence>MDNKDSTISTLANGRVMKPFIIGLLFILIFFGGLTAWSVLAPLSGAVIASGNIAPEGTTRVLQHLEGGIVEEILVKEGDQVIAGQPMIKLEQVQAQARFERLKSRDNAMAVRKSRLIAELHDIDSWAPDACCRGKNHLVGTSEKMLFDVRREKYQKELALYRARQTQLEQDIAGLQLQGQELTEQIDLIEREIQNVQILLNKGLEKLPRMLALQRAKHQLKERIVSNGARIASLRQEIETTDLRQLLAKSSRLEEINQELLEIRRSRLELAEEISSAQDVLERTIIRAPVSGVSENIRVKTRGGVIAPGAEILDIVPGNEKMIVEAKVRPTDIDDVRKGQKAQVHLSAYSYRSTAPLEGIVETVSADLMEASAPVGPQQMPYYAARVLIDPVSLANLPAEIELTAGMPAEVFLTTPSRTVFDYLVGPMREAIRRAIREP</sequence>
<keyword evidence="10" id="KW-0175">Coiled coil</keyword>
<dbReference type="RefSeq" id="WP_181905523.1">
    <property type="nucleotide sequence ID" value="NZ_QRDW01000024.1"/>
</dbReference>
<keyword evidence="8 9" id="KW-0472">Membrane</keyword>
<feature type="domain" description="AprE-like beta-barrel" evidence="12">
    <location>
        <begin position="322"/>
        <end position="415"/>
    </location>
</feature>
<dbReference type="InterPro" id="IPR010129">
    <property type="entry name" value="T1SS_HlyD"/>
</dbReference>
<feature type="coiled-coil region" evidence="10">
    <location>
        <begin position="243"/>
        <end position="273"/>
    </location>
</feature>